<feature type="non-terminal residue" evidence="2">
    <location>
        <position position="207"/>
    </location>
</feature>
<dbReference type="Proteomes" id="UP000324800">
    <property type="component" value="Unassembled WGS sequence"/>
</dbReference>
<gene>
    <name evidence="2" type="ORF">EZS28_055229</name>
</gene>
<name>A0A5J4Q6P2_9EUKA</name>
<evidence type="ECO:0000256" key="1">
    <source>
        <dbReference type="SAM" id="MobiDB-lite"/>
    </source>
</evidence>
<feature type="region of interest" description="Disordered" evidence="1">
    <location>
        <begin position="55"/>
        <end position="81"/>
    </location>
</feature>
<dbReference type="AlphaFoldDB" id="A0A5J4Q6P2"/>
<feature type="region of interest" description="Disordered" evidence="1">
    <location>
        <begin position="1"/>
        <end position="30"/>
    </location>
</feature>
<proteinExistence type="predicted"/>
<evidence type="ECO:0000313" key="2">
    <source>
        <dbReference type="EMBL" id="KAA6316660.1"/>
    </source>
</evidence>
<accession>A0A5J4Q6P2</accession>
<organism evidence="2 3">
    <name type="scientific">Streblomastix strix</name>
    <dbReference type="NCBI Taxonomy" id="222440"/>
    <lineage>
        <taxon>Eukaryota</taxon>
        <taxon>Metamonada</taxon>
        <taxon>Preaxostyla</taxon>
        <taxon>Oxymonadida</taxon>
        <taxon>Streblomastigidae</taxon>
        <taxon>Streblomastix</taxon>
    </lineage>
</organism>
<dbReference type="EMBL" id="SNRW01046916">
    <property type="protein sequence ID" value="KAA6316660.1"/>
    <property type="molecule type" value="Genomic_DNA"/>
</dbReference>
<reference evidence="2 3" key="1">
    <citation type="submission" date="2019-03" db="EMBL/GenBank/DDBJ databases">
        <title>Single cell metagenomics reveals metabolic interactions within the superorganism composed of flagellate Streblomastix strix and complex community of Bacteroidetes bacteria on its surface.</title>
        <authorList>
            <person name="Treitli S.C."/>
            <person name="Kolisko M."/>
            <person name="Husnik F."/>
            <person name="Keeling P."/>
            <person name="Hampl V."/>
        </authorList>
    </citation>
    <scope>NUCLEOTIDE SEQUENCE [LARGE SCALE GENOMIC DNA]</scope>
    <source>
        <strain evidence="2">ST1C</strain>
    </source>
</reference>
<feature type="compositionally biased region" description="Basic and acidic residues" evidence="1">
    <location>
        <begin position="1"/>
        <end position="10"/>
    </location>
</feature>
<sequence>IKDDQLEKKQTSSSSSLYSNPEDVPLSDSPFGFNIRELQKAERIELFEIISNEQTQRRHSKPLIHNSIPSQDGPDENGRLSNNEQIQSIFGTQLKDITEQQEQIQEEQDQQFIEETESLNLISSKIQHISKRVVQIQGDEGCPIIEGGQSVLSLCSSNIGQQQLDDKEQQEKEVGLVIGIESVPISVSKCRSKGSNIDIQLFRADQA</sequence>
<protein>
    <submittedName>
        <fullName evidence="2">Uncharacterized protein</fullName>
    </submittedName>
</protein>
<feature type="non-terminal residue" evidence="2">
    <location>
        <position position="1"/>
    </location>
</feature>
<evidence type="ECO:0000313" key="3">
    <source>
        <dbReference type="Proteomes" id="UP000324800"/>
    </source>
</evidence>
<comment type="caution">
    <text evidence="2">The sequence shown here is derived from an EMBL/GenBank/DDBJ whole genome shotgun (WGS) entry which is preliminary data.</text>
</comment>